<evidence type="ECO:0008006" key="9">
    <source>
        <dbReference type="Google" id="ProtNLM"/>
    </source>
</evidence>
<evidence type="ECO:0000313" key="7">
    <source>
        <dbReference type="EMBL" id="GAA95652.1"/>
    </source>
</evidence>
<evidence type="ECO:0000256" key="3">
    <source>
        <dbReference type="ARBA" id="ARBA00022692"/>
    </source>
</evidence>
<feature type="transmembrane region" description="Helical" evidence="6">
    <location>
        <begin position="382"/>
        <end position="403"/>
    </location>
</feature>
<evidence type="ECO:0000256" key="5">
    <source>
        <dbReference type="ARBA" id="ARBA00023136"/>
    </source>
</evidence>
<reference evidence="7 8" key="1">
    <citation type="journal article" date="2011" name="J. Gen. Appl. Microbiol.">
        <title>Draft genome sequencing of the enigmatic basidiomycete Mixia osmundae.</title>
        <authorList>
            <person name="Nishida H."/>
            <person name="Nagatsuka Y."/>
            <person name="Sugiyama J."/>
        </authorList>
    </citation>
    <scope>NUCLEOTIDE SEQUENCE [LARGE SCALE GENOMIC DNA]</scope>
    <source>
        <strain evidence="8">CBS 9802 / IAM 14324 / JCM 22182 / KY 12970</strain>
    </source>
</reference>
<feature type="transmembrane region" description="Helical" evidence="6">
    <location>
        <begin position="125"/>
        <end position="143"/>
    </location>
</feature>
<dbReference type="GO" id="GO:0016020">
    <property type="term" value="C:membrane"/>
    <property type="evidence" value="ECO:0007669"/>
    <property type="project" value="UniProtKB-SubCell"/>
</dbReference>
<dbReference type="GO" id="GO:0005783">
    <property type="term" value="C:endoplasmic reticulum"/>
    <property type="evidence" value="ECO:0007669"/>
    <property type="project" value="TreeGrafter"/>
</dbReference>
<gene>
    <name evidence="7" type="primary">Mo02308</name>
    <name evidence="7" type="ORF">E5Q_02308</name>
</gene>
<feature type="transmembrane region" description="Helical" evidence="6">
    <location>
        <begin position="163"/>
        <end position="190"/>
    </location>
</feature>
<dbReference type="HOGENOM" id="CLU_021430_1_1_1"/>
<feature type="transmembrane region" description="Helical" evidence="6">
    <location>
        <begin position="520"/>
        <end position="541"/>
    </location>
</feature>
<feature type="transmembrane region" description="Helical" evidence="6">
    <location>
        <begin position="348"/>
        <end position="370"/>
    </location>
</feature>
<comment type="caution">
    <text evidence="7">The sequence shown here is derived from an EMBL/GenBank/DDBJ whole genome shotgun (WGS) entry which is preliminary data.</text>
</comment>
<dbReference type="GO" id="GO:0006506">
    <property type="term" value="P:GPI anchor biosynthetic process"/>
    <property type="evidence" value="ECO:0007669"/>
    <property type="project" value="TreeGrafter"/>
</dbReference>
<feature type="transmembrane region" description="Helical" evidence="6">
    <location>
        <begin position="202"/>
        <end position="219"/>
    </location>
</feature>
<keyword evidence="3 6" id="KW-0812">Transmembrane</keyword>
<dbReference type="InterPro" id="IPR004299">
    <property type="entry name" value="MBOAT_fam"/>
</dbReference>
<dbReference type="GO" id="GO:0008374">
    <property type="term" value="F:O-acyltransferase activity"/>
    <property type="evidence" value="ECO:0007669"/>
    <property type="project" value="TreeGrafter"/>
</dbReference>
<dbReference type="EMBL" id="BABT02000062">
    <property type="protein sequence ID" value="GAA95652.1"/>
    <property type="molecule type" value="Genomic_DNA"/>
</dbReference>
<reference evidence="7 8" key="2">
    <citation type="journal article" date="2012" name="Open Biol.">
        <title>Characteristics of nucleosomes and linker DNA regions on the genome of the basidiomycete Mixia osmundae revealed by mono- and dinucleosome mapping.</title>
        <authorList>
            <person name="Nishida H."/>
            <person name="Kondo S."/>
            <person name="Matsumoto T."/>
            <person name="Suzuki Y."/>
            <person name="Yoshikawa H."/>
            <person name="Taylor T.D."/>
            <person name="Sugiyama J."/>
        </authorList>
    </citation>
    <scope>NUCLEOTIDE SEQUENCE [LARGE SCALE GENOMIC DNA]</scope>
    <source>
        <strain evidence="8">CBS 9802 / IAM 14324 / JCM 22182 / KY 12970</strain>
    </source>
</reference>
<comment type="similarity">
    <text evidence="2">Belongs to the membrane-bound acyltransferase family.</text>
</comment>
<protein>
    <recommendedName>
        <fullName evidence="9">Glycerol transporter</fullName>
    </recommendedName>
</protein>
<dbReference type="FunCoup" id="G7DYJ2">
    <property type="interactions" value="112"/>
</dbReference>
<dbReference type="PANTHER" id="PTHR13285">
    <property type="entry name" value="ACYLTRANSFERASE"/>
    <property type="match status" value="1"/>
</dbReference>
<feature type="transmembrane region" description="Helical" evidence="6">
    <location>
        <begin position="561"/>
        <end position="577"/>
    </location>
</feature>
<accession>G7DYJ2</accession>
<evidence type="ECO:0000256" key="4">
    <source>
        <dbReference type="ARBA" id="ARBA00022989"/>
    </source>
</evidence>
<dbReference type="STRING" id="764103.G7DYJ2"/>
<comment type="subcellular location">
    <subcellularLocation>
        <location evidence="1">Membrane</location>
        <topology evidence="1">Multi-pass membrane protein</topology>
    </subcellularLocation>
</comment>
<proteinExistence type="inferred from homology"/>
<keyword evidence="8" id="KW-1185">Reference proteome</keyword>
<evidence type="ECO:0000256" key="6">
    <source>
        <dbReference type="SAM" id="Phobius"/>
    </source>
</evidence>
<evidence type="ECO:0000256" key="1">
    <source>
        <dbReference type="ARBA" id="ARBA00004141"/>
    </source>
</evidence>
<evidence type="ECO:0000256" key="2">
    <source>
        <dbReference type="ARBA" id="ARBA00010323"/>
    </source>
</evidence>
<feature type="transmembrane region" description="Helical" evidence="6">
    <location>
        <begin position="483"/>
        <end position="500"/>
    </location>
</feature>
<organism evidence="7 8">
    <name type="scientific">Mixia osmundae (strain CBS 9802 / IAM 14324 / JCM 22182 / KY 12970)</name>
    <dbReference type="NCBI Taxonomy" id="764103"/>
    <lineage>
        <taxon>Eukaryota</taxon>
        <taxon>Fungi</taxon>
        <taxon>Dikarya</taxon>
        <taxon>Basidiomycota</taxon>
        <taxon>Pucciniomycotina</taxon>
        <taxon>Mixiomycetes</taxon>
        <taxon>Mixiales</taxon>
        <taxon>Mixiaceae</taxon>
        <taxon>Mixia</taxon>
    </lineage>
</organism>
<name>G7DYJ2_MIXOS</name>
<keyword evidence="4 6" id="KW-1133">Transmembrane helix</keyword>
<dbReference type="Proteomes" id="UP000009131">
    <property type="component" value="Unassembled WGS sequence"/>
</dbReference>
<dbReference type="eggNOG" id="KOG3860">
    <property type="taxonomic scope" value="Eukaryota"/>
</dbReference>
<dbReference type="InParanoid" id="G7DYJ2"/>
<dbReference type="InterPro" id="IPR051085">
    <property type="entry name" value="MB_O-acyltransferase"/>
</dbReference>
<dbReference type="PANTHER" id="PTHR13285:SF18">
    <property type="entry name" value="PROTEIN-CYSTEINE N-PALMITOYLTRANSFERASE RASP"/>
    <property type="match status" value="1"/>
</dbReference>
<feature type="transmembrane region" description="Helical" evidence="6">
    <location>
        <begin position="451"/>
        <end position="477"/>
    </location>
</feature>
<dbReference type="AlphaFoldDB" id="G7DYJ2"/>
<dbReference type="Pfam" id="PF03062">
    <property type="entry name" value="MBOAT"/>
    <property type="match status" value="1"/>
</dbReference>
<sequence length="609" mass="69350">MTVTVPPSTKRNNATLLADEANGLPLRQLTTPDATRRGKVPIQLKDTVISSDSLRRTRPRWRTPEYILYSVIVTAAVLQMTRVAMRLSRPEHPNYAKYAGRLSPGWMTERVDNSDHQYSTFRNSFAALVVLAVIWGVASRLFARRQLARMRSSASRLSAPDRLPFLLPATAAFLLLFHGFSVLFLAILVTTNYLVATRTAKSKFGVVAVWGFNIGTLFLNDMYGGYKFASLHTSLAWMDSNVARGLVPRWQLHHNITMLRLVSFSLDYRWAISAYRRDETGAANGTAKLSGISSVATSHAPAEYNFYHYLAYAFYPPLYIAGPIMTYNDFVAQLKLPPKLPRRETISYAVRFAVSLLTMEWVLHNIYVVAIKSEEGGWAGDTPFEVSMIGFWNLIIVWLKLLLPWRFFRLWALTDGIDPPENMVRCMANNYSTLGFWRSWHRSFNLWIIRYIYIPIGGNKNMIPATLLVFTFVAMWHDLSLQLLTWGWVVALFILPEVLAKRAVPERKYESKWWYRHVAAAGGVANILMMMTANLIGFAIGVDGIKYLGSQVFGTFSGYKFLALACIALYSATHLMFEYRRVPVDMNWSKLTSQFCRAEEVRRGIVRKC</sequence>
<feature type="transmembrane region" description="Helical" evidence="6">
    <location>
        <begin position="66"/>
        <end position="85"/>
    </location>
</feature>
<keyword evidence="5 6" id="KW-0472">Membrane</keyword>
<evidence type="ECO:0000313" key="8">
    <source>
        <dbReference type="Proteomes" id="UP000009131"/>
    </source>
</evidence>